<evidence type="ECO:0000256" key="4">
    <source>
        <dbReference type="ARBA" id="ARBA00023163"/>
    </source>
</evidence>
<dbReference type="InterPro" id="IPR010982">
    <property type="entry name" value="Lambda_DNA-bd_dom_sf"/>
</dbReference>
<name>A0A1M5NXJ4_9RHOB</name>
<gene>
    <name evidence="6" type="ORF">SAMN04488044_1657</name>
</gene>
<reference evidence="7" key="1">
    <citation type="submission" date="2016-11" db="EMBL/GenBank/DDBJ databases">
        <authorList>
            <person name="Varghese N."/>
            <person name="Submissions S."/>
        </authorList>
    </citation>
    <scope>NUCLEOTIDE SEQUENCE [LARGE SCALE GENOMIC DNA]</scope>
    <source>
        <strain evidence="7">DSM 28223</strain>
    </source>
</reference>
<dbReference type="EMBL" id="FQWM01000002">
    <property type="protein sequence ID" value="SHG94208.1"/>
    <property type="molecule type" value="Genomic_DNA"/>
</dbReference>
<organism evidence="6 7">
    <name type="scientific">Cognatishimia maritima</name>
    <dbReference type="NCBI Taxonomy" id="870908"/>
    <lineage>
        <taxon>Bacteria</taxon>
        <taxon>Pseudomonadati</taxon>
        <taxon>Pseudomonadota</taxon>
        <taxon>Alphaproteobacteria</taxon>
        <taxon>Rhodobacterales</taxon>
        <taxon>Paracoccaceae</taxon>
        <taxon>Cognatishimia</taxon>
    </lineage>
</organism>
<dbReference type="GO" id="GO:0003700">
    <property type="term" value="F:DNA-binding transcription factor activity"/>
    <property type="evidence" value="ECO:0007669"/>
    <property type="project" value="TreeGrafter"/>
</dbReference>
<dbReference type="CDD" id="cd01392">
    <property type="entry name" value="HTH_LacI"/>
    <property type="match status" value="1"/>
</dbReference>
<dbReference type="InterPro" id="IPR046335">
    <property type="entry name" value="LacI/GalR-like_sensor"/>
</dbReference>
<protein>
    <submittedName>
        <fullName evidence="6">Transcriptional regulator, LacI family</fullName>
    </submittedName>
</protein>
<dbReference type="RefSeq" id="WP_423219932.1">
    <property type="nucleotide sequence ID" value="NZ_FQWM01000002.1"/>
</dbReference>
<evidence type="ECO:0000313" key="6">
    <source>
        <dbReference type="EMBL" id="SHG94208.1"/>
    </source>
</evidence>
<dbReference type="InterPro" id="IPR028082">
    <property type="entry name" value="Peripla_BP_I"/>
</dbReference>
<dbReference type="PROSITE" id="PS50932">
    <property type="entry name" value="HTH_LACI_2"/>
    <property type="match status" value="1"/>
</dbReference>
<dbReference type="SMART" id="SM00354">
    <property type="entry name" value="HTH_LACI"/>
    <property type="match status" value="1"/>
</dbReference>
<accession>A0A1M5NXJ4</accession>
<keyword evidence="4" id="KW-0804">Transcription</keyword>
<keyword evidence="3" id="KW-0238">DNA-binding</keyword>
<sequence length="343" mass="37607">MAEKVTSLQVAERAGVSQSAVSRVFTPGASVSSKTADKVRKAASELGYRPNVLARAMVKGKSRIIGLVVAYLENFFYPETLEKLSNALQEQGYHVLVFMTKQTAQNIDDVMEEILDYQVDGIVMASVAMSSDIASRCQQAGVPIVLFNRSQDIDGITSVTSDNYAGGRKIAQFLVEGEHERIAYIAGWDGASTQRDREAGFRAALQEMGREIFAREEGNFQTETARAAARKMFSAAAEARPDAVFVANDHMAFAVMDVLRHELGLRVPEDVSVVGYDDVPPSSWPSYNLTTMRQRANAMVEETVDALMSHIQSPEEARPRRVAIDGPLVVRGSARVPNEQKKA</sequence>
<proteinExistence type="predicted"/>
<dbReference type="Pfam" id="PF00356">
    <property type="entry name" value="LacI"/>
    <property type="match status" value="1"/>
</dbReference>
<dbReference type="SUPFAM" id="SSF47413">
    <property type="entry name" value="lambda repressor-like DNA-binding domains"/>
    <property type="match status" value="1"/>
</dbReference>
<keyword evidence="1" id="KW-0678">Repressor</keyword>
<feature type="domain" description="HTH lacI-type" evidence="5">
    <location>
        <begin position="5"/>
        <end position="59"/>
    </location>
</feature>
<dbReference type="SUPFAM" id="SSF53822">
    <property type="entry name" value="Periplasmic binding protein-like I"/>
    <property type="match status" value="1"/>
</dbReference>
<dbReference type="CDD" id="cd06278">
    <property type="entry name" value="PBP1_LacI-like"/>
    <property type="match status" value="1"/>
</dbReference>
<dbReference type="Gene3D" id="1.10.260.40">
    <property type="entry name" value="lambda repressor-like DNA-binding domains"/>
    <property type="match status" value="1"/>
</dbReference>
<evidence type="ECO:0000256" key="2">
    <source>
        <dbReference type="ARBA" id="ARBA00023015"/>
    </source>
</evidence>
<dbReference type="STRING" id="870908.SAMN04488044_1657"/>
<evidence type="ECO:0000256" key="3">
    <source>
        <dbReference type="ARBA" id="ARBA00023125"/>
    </source>
</evidence>
<dbReference type="Pfam" id="PF13377">
    <property type="entry name" value="Peripla_BP_3"/>
    <property type="match status" value="1"/>
</dbReference>
<dbReference type="PANTHER" id="PTHR30146:SF95">
    <property type="entry name" value="RIBOSE OPERON REPRESSOR"/>
    <property type="match status" value="1"/>
</dbReference>
<dbReference type="PANTHER" id="PTHR30146">
    <property type="entry name" value="LACI-RELATED TRANSCRIPTIONAL REPRESSOR"/>
    <property type="match status" value="1"/>
</dbReference>
<dbReference type="GO" id="GO:0000976">
    <property type="term" value="F:transcription cis-regulatory region binding"/>
    <property type="evidence" value="ECO:0007669"/>
    <property type="project" value="TreeGrafter"/>
</dbReference>
<keyword evidence="2" id="KW-0805">Transcription regulation</keyword>
<dbReference type="InterPro" id="IPR000843">
    <property type="entry name" value="HTH_LacI"/>
</dbReference>
<dbReference type="Proteomes" id="UP000184211">
    <property type="component" value="Unassembled WGS sequence"/>
</dbReference>
<dbReference type="AlphaFoldDB" id="A0A1M5NXJ4"/>
<evidence type="ECO:0000256" key="1">
    <source>
        <dbReference type="ARBA" id="ARBA00022491"/>
    </source>
</evidence>
<evidence type="ECO:0000259" key="5">
    <source>
        <dbReference type="PROSITE" id="PS50932"/>
    </source>
</evidence>
<dbReference type="Gene3D" id="3.40.50.2300">
    <property type="match status" value="2"/>
</dbReference>
<keyword evidence="7" id="KW-1185">Reference proteome</keyword>
<evidence type="ECO:0000313" key="7">
    <source>
        <dbReference type="Proteomes" id="UP000184211"/>
    </source>
</evidence>